<evidence type="ECO:0000256" key="2">
    <source>
        <dbReference type="ARBA" id="ARBA00022679"/>
    </source>
</evidence>
<dbReference type="EMBL" id="MDET01000048">
    <property type="protein sequence ID" value="OQM73844.1"/>
    <property type="molecule type" value="Genomic_DNA"/>
</dbReference>
<dbReference type="AlphaFoldDB" id="A0A1V8RL20"/>
<dbReference type="Pfam" id="PF00534">
    <property type="entry name" value="Glycos_transf_1"/>
    <property type="match status" value="1"/>
</dbReference>
<dbReference type="PANTHER" id="PTHR12526:SF629">
    <property type="entry name" value="TEICHURONIC ACID BIOSYNTHESIS GLYCOSYLTRANSFERASE TUAH-RELATED"/>
    <property type="match status" value="1"/>
</dbReference>
<dbReference type="SUPFAM" id="SSF53756">
    <property type="entry name" value="UDP-Glycosyltransferase/glycogen phosphorylase"/>
    <property type="match status" value="1"/>
</dbReference>
<proteinExistence type="predicted"/>
<dbReference type="Gene3D" id="3.40.50.2000">
    <property type="entry name" value="Glycogen Phosphorylase B"/>
    <property type="match status" value="1"/>
</dbReference>
<accession>A0A1V8RL20</accession>
<dbReference type="STRING" id="1873176.BFN67_23210"/>
<gene>
    <name evidence="4" type="ORF">BFN67_23210</name>
</gene>
<name>A0A1V8RL20_9HYPH</name>
<evidence type="ECO:0000313" key="4">
    <source>
        <dbReference type="EMBL" id="OQM73844.1"/>
    </source>
</evidence>
<protein>
    <recommendedName>
        <fullName evidence="3">Glycosyl transferase family 1 domain-containing protein</fullName>
    </recommendedName>
</protein>
<keyword evidence="5" id="KW-1185">Reference proteome</keyword>
<keyword evidence="2" id="KW-0808">Transferase</keyword>
<dbReference type="GO" id="GO:0016757">
    <property type="term" value="F:glycosyltransferase activity"/>
    <property type="evidence" value="ECO:0007669"/>
    <property type="project" value="UniProtKB-KW"/>
</dbReference>
<evidence type="ECO:0000313" key="5">
    <source>
        <dbReference type="Proteomes" id="UP000191905"/>
    </source>
</evidence>
<reference evidence="4 5" key="1">
    <citation type="journal article" date="2016" name="Int. J. Syst. Evol. Microbiol.">
        <title>Pseudaminobacter manganicus sp. nov., isolated from sludge of a manganese mine.</title>
        <authorList>
            <person name="Li J."/>
            <person name="Huang J."/>
            <person name="Liao S."/>
            <person name="Wang G."/>
        </authorList>
    </citation>
    <scope>NUCLEOTIDE SEQUENCE [LARGE SCALE GENOMIC DNA]</scope>
    <source>
        <strain evidence="4 5">JH-7</strain>
    </source>
</reference>
<organism evidence="4 5">
    <name type="scientific">Manganibacter manganicus</name>
    <dbReference type="NCBI Taxonomy" id="1873176"/>
    <lineage>
        <taxon>Bacteria</taxon>
        <taxon>Pseudomonadati</taxon>
        <taxon>Pseudomonadota</taxon>
        <taxon>Alphaproteobacteria</taxon>
        <taxon>Hyphomicrobiales</taxon>
        <taxon>Phyllobacteriaceae</taxon>
        <taxon>Manganibacter</taxon>
    </lineage>
</organism>
<dbReference type="RefSeq" id="WP_245295356.1">
    <property type="nucleotide sequence ID" value="NZ_MDET01000048.1"/>
</dbReference>
<keyword evidence="1" id="KW-0328">Glycosyltransferase</keyword>
<dbReference type="PANTHER" id="PTHR12526">
    <property type="entry name" value="GLYCOSYLTRANSFERASE"/>
    <property type="match status" value="1"/>
</dbReference>
<dbReference type="Proteomes" id="UP000191905">
    <property type="component" value="Unassembled WGS sequence"/>
</dbReference>
<comment type="caution">
    <text evidence="4">The sequence shown here is derived from an EMBL/GenBank/DDBJ whole genome shotgun (WGS) entry which is preliminary data.</text>
</comment>
<sequence>MDEFCTAALKVCYVGGIAAARGIKEIISAMALCGSDARLNLAGTFSEADVRAFVETLAGWDAVNELGFLSRHEIKCVLSRSMAGLVTLHPTPAYLDALPIKMFEYMSAGLPVIASNFPLWREIIEGNECGICVDPADTSAIAAAIDRLVENPDLARRMGENGRRAVEGRYNWSIEERKLLDLYEKLLSKD</sequence>
<feature type="domain" description="Glycosyl transferase family 1" evidence="3">
    <location>
        <begin position="10"/>
        <end position="164"/>
    </location>
</feature>
<dbReference type="InterPro" id="IPR001296">
    <property type="entry name" value="Glyco_trans_1"/>
</dbReference>
<evidence type="ECO:0000259" key="3">
    <source>
        <dbReference type="Pfam" id="PF00534"/>
    </source>
</evidence>
<evidence type="ECO:0000256" key="1">
    <source>
        <dbReference type="ARBA" id="ARBA00022676"/>
    </source>
</evidence>